<evidence type="ECO:0000256" key="3">
    <source>
        <dbReference type="ARBA" id="ARBA00022475"/>
    </source>
</evidence>
<feature type="domain" description="CheC-like protein" evidence="9">
    <location>
        <begin position="143"/>
        <end position="179"/>
    </location>
</feature>
<evidence type="ECO:0000259" key="8">
    <source>
        <dbReference type="Pfam" id="PF01052"/>
    </source>
</evidence>
<evidence type="ECO:0000256" key="1">
    <source>
        <dbReference type="ARBA" id="ARBA00004413"/>
    </source>
</evidence>
<dbReference type="Pfam" id="PF04509">
    <property type="entry name" value="CheC"/>
    <property type="match status" value="2"/>
</dbReference>
<dbReference type="SUPFAM" id="SSF103039">
    <property type="entry name" value="CheC-like"/>
    <property type="match status" value="1"/>
</dbReference>
<dbReference type="NCBIfam" id="NF005995">
    <property type="entry name" value="PRK08119.1"/>
    <property type="match status" value="1"/>
</dbReference>
<dbReference type="PANTHER" id="PTHR43484:SF1">
    <property type="entry name" value="FLAGELLAR MOTOR SWITCH PROTEIN FLIN"/>
    <property type="match status" value="1"/>
</dbReference>
<feature type="compositionally biased region" description="Polar residues" evidence="7">
    <location>
        <begin position="269"/>
        <end position="283"/>
    </location>
</feature>
<evidence type="ECO:0000256" key="2">
    <source>
        <dbReference type="ARBA" id="ARBA00009226"/>
    </source>
</evidence>
<keyword evidence="3" id="KW-1003">Cell membrane</keyword>
<keyword evidence="10" id="KW-0969">Cilium</keyword>
<feature type="compositionally biased region" description="Polar residues" evidence="7">
    <location>
        <begin position="231"/>
        <end position="242"/>
    </location>
</feature>
<dbReference type="Gene3D" id="2.30.330.10">
    <property type="entry name" value="SpoA-like"/>
    <property type="match status" value="1"/>
</dbReference>
<dbReference type="RefSeq" id="WP_089023024.1">
    <property type="nucleotide sequence ID" value="NZ_NIQC01000006.1"/>
</dbReference>
<dbReference type="NCBIfam" id="TIGR02480">
    <property type="entry name" value="fliN"/>
    <property type="match status" value="1"/>
</dbReference>
<keyword evidence="10" id="KW-0282">Flagellum</keyword>
<dbReference type="OrthoDB" id="9773459at2"/>
<dbReference type="InterPro" id="IPR051469">
    <property type="entry name" value="FliN/MopA/SpaO"/>
</dbReference>
<keyword evidence="4" id="KW-0145">Chemotaxis</keyword>
<keyword evidence="11" id="KW-1185">Reference proteome</keyword>
<dbReference type="InterPro" id="IPR001172">
    <property type="entry name" value="FliN_T3SS_HrcQb"/>
</dbReference>
<dbReference type="InterPro" id="IPR007597">
    <property type="entry name" value="CheC"/>
</dbReference>
<dbReference type="GO" id="GO:0016787">
    <property type="term" value="F:hydrolase activity"/>
    <property type="evidence" value="ECO:0007669"/>
    <property type="project" value="InterPro"/>
</dbReference>
<dbReference type="InterPro" id="IPR012826">
    <property type="entry name" value="FliN"/>
</dbReference>
<dbReference type="SUPFAM" id="SSF101801">
    <property type="entry name" value="Surface presentation of antigens (SPOA)"/>
    <property type="match status" value="1"/>
</dbReference>
<dbReference type="InterPro" id="IPR036429">
    <property type="entry name" value="SpoA-like_sf"/>
</dbReference>
<feature type="compositionally biased region" description="Basic and acidic residues" evidence="7">
    <location>
        <begin position="243"/>
        <end position="266"/>
    </location>
</feature>
<dbReference type="GO" id="GO:0006935">
    <property type="term" value="P:chemotaxis"/>
    <property type="evidence" value="ECO:0007669"/>
    <property type="project" value="UniProtKB-KW"/>
</dbReference>
<gene>
    <name evidence="10" type="ORF">CDO51_04060</name>
</gene>
<evidence type="ECO:0000259" key="9">
    <source>
        <dbReference type="Pfam" id="PF04509"/>
    </source>
</evidence>
<keyword evidence="5" id="KW-0283">Flagellar rotation</keyword>
<dbReference type="InterPro" id="IPR001543">
    <property type="entry name" value="FliN-like_C"/>
</dbReference>
<comment type="similarity">
    <text evidence="2">Belongs to the FliN/MopA/SpaO family.</text>
</comment>
<sequence length="397" mass="43430">MENNKDILSQEEIDALLKGDSDDSKSETNDSSNTDGGRQSKITDTQKDTIGEIGNISMGTAATTLSVILNQKVSITTPKVTVSDYKTLQEQFPKPHVAVEVEYLEGLEGDNVLILKQEDAKIIADLMMGGDGTNITADEIEEFHLSAVSEAMNQMMGSAATSMSDMFGEAINISPPDTKMLDLGTEEAEEDLPEEPLIKVAFDLKVGNQIDSEIMSLIPLKLAKSMVESLTSTDNNSSSQDANSKKQENVPKKEEQPRNKNIDQLEGKYTTQGEVTRQTQSTAEQEEQPKKDYQPVEFAPLSTANNTNQTESSNIGLIMDVPLEVSVELGRTKKKIQEILELVPGSIVELDKIAGEPVDIKVNGKLIAKGEVVVIDENFGIRITEIISPEERINKLQ</sequence>
<dbReference type="GO" id="GO:0003774">
    <property type="term" value="F:cytoskeletal motor activity"/>
    <property type="evidence" value="ECO:0007669"/>
    <property type="project" value="InterPro"/>
</dbReference>
<dbReference type="AlphaFoldDB" id="A0A226C1C3"/>
<evidence type="ECO:0000256" key="6">
    <source>
        <dbReference type="ARBA" id="ARBA00023136"/>
    </source>
</evidence>
<feature type="domain" description="Flagellar motor switch protein FliN-like C-terminal" evidence="8">
    <location>
        <begin position="318"/>
        <end position="387"/>
    </location>
</feature>
<dbReference type="PRINTS" id="PR00956">
    <property type="entry name" value="FLGMOTORFLIN"/>
</dbReference>
<proteinExistence type="inferred from homology"/>
<comment type="caution">
    <text evidence="10">The sequence shown here is derived from an EMBL/GenBank/DDBJ whole genome shotgun (WGS) entry which is preliminary data.</text>
</comment>
<dbReference type="InterPro" id="IPR028976">
    <property type="entry name" value="CheC-like_sf"/>
</dbReference>
<comment type="subcellular location">
    <subcellularLocation>
        <location evidence="1">Cell membrane</location>
        <topology evidence="1">Peripheral membrane protein</topology>
        <orientation evidence="1">Cytoplasmic side</orientation>
    </subcellularLocation>
</comment>
<dbReference type="GO" id="GO:0071973">
    <property type="term" value="P:bacterial-type flagellum-dependent cell motility"/>
    <property type="evidence" value="ECO:0007669"/>
    <property type="project" value="InterPro"/>
</dbReference>
<name>A0A226C1C3_9FIRM</name>
<accession>A0A226C1C3</accession>
<feature type="domain" description="CheC-like protein" evidence="9">
    <location>
        <begin position="46"/>
        <end position="81"/>
    </location>
</feature>
<evidence type="ECO:0000313" key="10">
    <source>
        <dbReference type="EMBL" id="OWZ84239.1"/>
    </source>
</evidence>
<protein>
    <submittedName>
        <fullName evidence="10">Flagellar motor switch phosphatase FliY</fullName>
    </submittedName>
</protein>
<dbReference type="EMBL" id="NIQC01000006">
    <property type="protein sequence ID" value="OWZ84239.1"/>
    <property type="molecule type" value="Genomic_DNA"/>
</dbReference>
<feature type="compositionally biased region" description="Polar residues" evidence="7">
    <location>
        <begin position="29"/>
        <end position="43"/>
    </location>
</feature>
<dbReference type="Gene3D" id="3.40.1550.10">
    <property type="entry name" value="CheC-like"/>
    <property type="match status" value="1"/>
</dbReference>
<keyword evidence="6" id="KW-0472">Membrane</keyword>
<keyword evidence="10" id="KW-0966">Cell projection</keyword>
<evidence type="ECO:0000256" key="5">
    <source>
        <dbReference type="ARBA" id="ARBA00022779"/>
    </source>
</evidence>
<reference evidence="10 11" key="1">
    <citation type="submission" date="2017-06" db="EMBL/GenBank/DDBJ databases">
        <title>Draft Genome Sequence of Natranaerobius trueperi halophilic, alkalithermophilic bacteria from soda lakes.</title>
        <authorList>
            <person name="Zhao B."/>
        </authorList>
    </citation>
    <scope>NUCLEOTIDE SEQUENCE [LARGE SCALE GENOMIC DNA]</scope>
    <source>
        <strain evidence="10 11">DSM 18760</strain>
    </source>
</reference>
<feature type="compositionally biased region" description="Basic and acidic residues" evidence="7">
    <location>
        <begin position="15"/>
        <end position="28"/>
    </location>
</feature>
<dbReference type="Pfam" id="PF01052">
    <property type="entry name" value="FliMN_C"/>
    <property type="match status" value="1"/>
</dbReference>
<dbReference type="GO" id="GO:0009425">
    <property type="term" value="C:bacterial-type flagellum basal body"/>
    <property type="evidence" value="ECO:0007669"/>
    <property type="project" value="InterPro"/>
</dbReference>
<organism evidence="10 11">
    <name type="scientific">Natranaerobius trueperi</name>
    <dbReference type="NCBI Taxonomy" id="759412"/>
    <lineage>
        <taxon>Bacteria</taxon>
        <taxon>Bacillati</taxon>
        <taxon>Bacillota</taxon>
        <taxon>Clostridia</taxon>
        <taxon>Natranaerobiales</taxon>
        <taxon>Natranaerobiaceae</taxon>
        <taxon>Natranaerobius</taxon>
    </lineage>
</organism>
<dbReference type="PANTHER" id="PTHR43484">
    <property type="match status" value="1"/>
</dbReference>
<dbReference type="Proteomes" id="UP000214588">
    <property type="component" value="Unassembled WGS sequence"/>
</dbReference>
<evidence type="ECO:0000256" key="7">
    <source>
        <dbReference type="SAM" id="MobiDB-lite"/>
    </source>
</evidence>
<evidence type="ECO:0000256" key="4">
    <source>
        <dbReference type="ARBA" id="ARBA00022500"/>
    </source>
</evidence>
<dbReference type="GO" id="GO:0005886">
    <property type="term" value="C:plasma membrane"/>
    <property type="evidence" value="ECO:0007669"/>
    <property type="project" value="UniProtKB-SubCell"/>
</dbReference>
<dbReference type="CDD" id="cd17907">
    <property type="entry name" value="FliY_FliN-Y"/>
    <property type="match status" value="1"/>
</dbReference>
<feature type="region of interest" description="Disordered" evidence="7">
    <location>
        <begin position="231"/>
        <end position="293"/>
    </location>
</feature>
<evidence type="ECO:0000313" key="11">
    <source>
        <dbReference type="Proteomes" id="UP000214588"/>
    </source>
</evidence>
<feature type="region of interest" description="Disordered" evidence="7">
    <location>
        <begin position="1"/>
        <end position="48"/>
    </location>
</feature>